<reference evidence="2 3" key="1">
    <citation type="journal article" date="2024" name="Commun. Biol.">
        <title>Comparative genomic analysis of thermophilic fungi reveals convergent evolutionary adaptations and gene losses.</title>
        <authorList>
            <person name="Steindorff A.S."/>
            <person name="Aguilar-Pontes M.V."/>
            <person name="Robinson A.J."/>
            <person name="Andreopoulos B."/>
            <person name="LaButti K."/>
            <person name="Kuo A."/>
            <person name="Mondo S."/>
            <person name="Riley R."/>
            <person name="Otillar R."/>
            <person name="Haridas S."/>
            <person name="Lipzen A."/>
            <person name="Grimwood J."/>
            <person name="Schmutz J."/>
            <person name="Clum A."/>
            <person name="Reid I.D."/>
            <person name="Moisan M.C."/>
            <person name="Butler G."/>
            <person name="Nguyen T.T.M."/>
            <person name="Dewar K."/>
            <person name="Conant G."/>
            <person name="Drula E."/>
            <person name="Henrissat B."/>
            <person name="Hansel C."/>
            <person name="Singer S."/>
            <person name="Hutchinson M.I."/>
            <person name="de Vries R.P."/>
            <person name="Natvig D.O."/>
            <person name="Powell A.J."/>
            <person name="Tsang A."/>
            <person name="Grigoriev I.V."/>
        </authorList>
    </citation>
    <scope>NUCLEOTIDE SEQUENCE [LARGE SCALE GENOMIC DNA]</scope>
    <source>
        <strain evidence="2 3">CBS 494.80</strain>
    </source>
</reference>
<gene>
    <name evidence="2" type="ORF">VTL71DRAFT_11086</name>
</gene>
<protein>
    <recommendedName>
        <fullName evidence="1">2EXR domain-containing protein</fullName>
    </recommendedName>
</protein>
<name>A0ABR4CUX5_9HELO</name>
<proteinExistence type="predicted"/>
<dbReference type="Proteomes" id="UP001595075">
    <property type="component" value="Unassembled WGS sequence"/>
</dbReference>
<feature type="domain" description="2EXR" evidence="1">
    <location>
        <begin position="9"/>
        <end position="133"/>
    </location>
</feature>
<dbReference type="PANTHER" id="PTHR35910:SF1">
    <property type="entry name" value="2EXR DOMAIN-CONTAINING PROTEIN"/>
    <property type="match status" value="1"/>
</dbReference>
<organism evidence="2 3">
    <name type="scientific">Oculimacula yallundae</name>
    <dbReference type="NCBI Taxonomy" id="86028"/>
    <lineage>
        <taxon>Eukaryota</taxon>
        <taxon>Fungi</taxon>
        <taxon>Dikarya</taxon>
        <taxon>Ascomycota</taxon>
        <taxon>Pezizomycotina</taxon>
        <taxon>Leotiomycetes</taxon>
        <taxon>Helotiales</taxon>
        <taxon>Ploettnerulaceae</taxon>
        <taxon>Oculimacula</taxon>
    </lineage>
</organism>
<dbReference type="PANTHER" id="PTHR35910">
    <property type="entry name" value="2EXR DOMAIN-CONTAINING PROTEIN"/>
    <property type="match status" value="1"/>
</dbReference>
<comment type="caution">
    <text evidence="2">The sequence shown here is derived from an EMBL/GenBank/DDBJ whole genome shotgun (WGS) entry which is preliminary data.</text>
</comment>
<evidence type="ECO:0000313" key="2">
    <source>
        <dbReference type="EMBL" id="KAL2073760.1"/>
    </source>
</evidence>
<accession>A0ABR4CUX5</accession>
<dbReference type="InterPro" id="IPR045518">
    <property type="entry name" value="2EXR"/>
</dbReference>
<dbReference type="Pfam" id="PF20150">
    <property type="entry name" value="2EXR"/>
    <property type="match status" value="1"/>
</dbReference>
<sequence>MTTTTTPTFHPFQRLSFELRARIWELSVEPRTVDVRVVYHYPGTAHKKECGRLEGLGVSLRHLRSSTPAPAQLQTCREAREYLTTHPQARYLYNKAFSEIATSRECCICIDLMPTEDAERERYVWINFELDTVSIGETESSEFEAEAHRIYRLRLERDLDDEYFARSEEDNIFKLFRNLREIYFVCLYYGIRSGYRRAEYTYPLDPENVYFLDPEGPEPGSLMMNSVDLDAMVIREYLSSYPLEDLDTAIPDELWEELMMQKSAREEGNEASI</sequence>
<evidence type="ECO:0000259" key="1">
    <source>
        <dbReference type="Pfam" id="PF20150"/>
    </source>
</evidence>
<evidence type="ECO:0000313" key="3">
    <source>
        <dbReference type="Proteomes" id="UP001595075"/>
    </source>
</evidence>
<keyword evidence="3" id="KW-1185">Reference proteome</keyword>
<dbReference type="EMBL" id="JAZHXI010000003">
    <property type="protein sequence ID" value="KAL2073760.1"/>
    <property type="molecule type" value="Genomic_DNA"/>
</dbReference>